<protein>
    <submittedName>
        <fullName evidence="5">Surface antigen (D15)</fullName>
    </submittedName>
</protein>
<evidence type="ECO:0000313" key="6">
    <source>
        <dbReference type="Proteomes" id="UP000004662"/>
    </source>
</evidence>
<organism evidence="5 6">
    <name type="scientific">Solidesulfovibrio carbinoliphilus subsp. oakridgensis</name>
    <dbReference type="NCBI Taxonomy" id="694327"/>
    <lineage>
        <taxon>Bacteria</taxon>
        <taxon>Pseudomonadati</taxon>
        <taxon>Thermodesulfobacteriota</taxon>
        <taxon>Desulfovibrionia</taxon>
        <taxon>Desulfovibrionales</taxon>
        <taxon>Desulfovibrionaceae</taxon>
        <taxon>Solidesulfovibrio</taxon>
    </lineage>
</organism>
<feature type="chain" id="PRO_5003503294" evidence="3">
    <location>
        <begin position="26"/>
        <end position="609"/>
    </location>
</feature>
<dbReference type="PROSITE" id="PS51257">
    <property type="entry name" value="PROKAR_LIPOPROTEIN"/>
    <property type="match status" value="1"/>
</dbReference>
<dbReference type="Pfam" id="PF01103">
    <property type="entry name" value="Omp85"/>
    <property type="match status" value="1"/>
</dbReference>
<comment type="subcellular location">
    <subcellularLocation>
        <location evidence="1">Membrane</location>
    </subcellularLocation>
</comment>
<dbReference type="STRING" id="694327.DFW101_1824"/>
<dbReference type="PANTHER" id="PTHR12815:SF42">
    <property type="entry name" value="BACTERIAL SURFACE ANTIGEN (D15) DOMAIN-CONTAINING PROTEIN"/>
    <property type="match status" value="1"/>
</dbReference>
<gene>
    <name evidence="5" type="ORF">DFW101_1824</name>
</gene>
<dbReference type="Gene3D" id="3.10.20.310">
    <property type="entry name" value="membrane protein fhac"/>
    <property type="match status" value="1"/>
</dbReference>
<dbReference type="AlphaFoldDB" id="G7QA01"/>
<reference evidence="6" key="1">
    <citation type="journal article" date="2015" name="Genome Announc.">
        <title>High-Quality Draft Genome Sequence of Desulfovibrio carbinoliphilus FW-101-2B, an Organic Acid-Oxidizing Sulfate-Reducing Bacterium Isolated from Uranium(VI)-Contaminated Groundwater.</title>
        <authorList>
            <person name="Ramsay B.D."/>
            <person name="Hwang C."/>
            <person name="Woo H.L."/>
            <person name="Carroll S.L."/>
            <person name="Lucas S."/>
            <person name="Han J."/>
            <person name="Lapidus A.L."/>
            <person name="Cheng J.F."/>
            <person name="Goodwin L.A."/>
            <person name="Pitluck S."/>
            <person name="Peters L."/>
            <person name="Chertkov O."/>
            <person name="Held B."/>
            <person name="Detter J.C."/>
            <person name="Han C.S."/>
            <person name="Tapia R."/>
            <person name="Land M.L."/>
            <person name="Hauser L.J."/>
            <person name="Kyrpides N.C."/>
            <person name="Ivanova N.N."/>
            <person name="Mikhailova N."/>
            <person name="Pagani I."/>
            <person name="Woyke T."/>
            <person name="Arkin A.P."/>
            <person name="Dehal P."/>
            <person name="Chivian D."/>
            <person name="Criddle C.S."/>
            <person name="Wu W."/>
            <person name="Chakraborty R."/>
            <person name="Hazen T.C."/>
            <person name="Fields M.W."/>
        </authorList>
    </citation>
    <scope>NUCLEOTIDE SEQUENCE [LARGE SCALE GENOMIC DNA]</scope>
    <source>
        <strain evidence="6">FW-101-2B</strain>
    </source>
</reference>
<evidence type="ECO:0000259" key="4">
    <source>
        <dbReference type="Pfam" id="PF01103"/>
    </source>
</evidence>
<dbReference type="HOGENOM" id="CLU_018618_0_1_7"/>
<evidence type="ECO:0000256" key="3">
    <source>
        <dbReference type="SAM" id="SignalP"/>
    </source>
</evidence>
<dbReference type="EMBL" id="CM001368">
    <property type="protein sequence ID" value="EHJ47831.1"/>
    <property type="molecule type" value="Genomic_DNA"/>
</dbReference>
<keyword evidence="3" id="KW-0732">Signal</keyword>
<dbReference type="eggNOG" id="COG0729">
    <property type="taxonomic scope" value="Bacteria"/>
</dbReference>
<dbReference type="GO" id="GO:0019867">
    <property type="term" value="C:outer membrane"/>
    <property type="evidence" value="ECO:0007669"/>
    <property type="project" value="InterPro"/>
</dbReference>
<evidence type="ECO:0000256" key="2">
    <source>
        <dbReference type="ARBA" id="ARBA00023136"/>
    </source>
</evidence>
<dbReference type="Gene3D" id="2.40.160.50">
    <property type="entry name" value="membrane protein fhac: a member of the omp85/tpsb transporter family"/>
    <property type="match status" value="1"/>
</dbReference>
<name>G7QA01_9BACT</name>
<dbReference type="InterPro" id="IPR000184">
    <property type="entry name" value="Bac_surfAg_D15"/>
</dbReference>
<keyword evidence="6" id="KW-1185">Reference proteome</keyword>
<feature type="domain" description="Bacterial surface antigen (D15)" evidence="4">
    <location>
        <begin position="312"/>
        <end position="609"/>
    </location>
</feature>
<evidence type="ECO:0000256" key="1">
    <source>
        <dbReference type="ARBA" id="ARBA00004370"/>
    </source>
</evidence>
<evidence type="ECO:0000313" key="5">
    <source>
        <dbReference type="EMBL" id="EHJ47831.1"/>
    </source>
</evidence>
<dbReference type="InterPro" id="IPR039910">
    <property type="entry name" value="D15-like"/>
</dbReference>
<dbReference type="Proteomes" id="UP000004662">
    <property type="component" value="Chromosome"/>
</dbReference>
<proteinExistence type="predicted"/>
<dbReference type="OrthoDB" id="9814535at2"/>
<dbReference type="PANTHER" id="PTHR12815">
    <property type="entry name" value="SORTING AND ASSEMBLY MACHINERY SAMM50 PROTEIN FAMILY MEMBER"/>
    <property type="match status" value="1"/>
</dbReference>
<keyword evidence="2" id="KW-0472">Membrane</keyword>
<sequence>MHRMTAFLLWAILACMVLGAAPVRAETPPAPAAGAPAGLAYVVRYDGDIAPDTLALLRQISKAESLLQSPPDSVLLLERRAEEDKAAFLKVFQSEGRFAATVAATVDQSVSPAVLTYHITPGPRFELRRVTLAPTGDTAGEAGVLPAPAAIGLGVPSPFSARAVVEAEGRILAALRKNAHPFVAIADRKVTADFDTHAVTVAWTVDTGPRAAFGELRFAGVATVKERFLANMAPWQPGQAYDADLVARYRKTLNGLDLFNAVQIEPINEPGPDGRIPLRVVVVERKHRTIKGGIDYKTDEGPGANLGWEHRNLFGGGEKFSVAAGASAIEQTGEAAFEKPDFITPKELFKSKAKVADEDKKAYKGQNAQATASVRRQFTDAFSAAAGLGLRASRIEEDKSKPWENDKRYGFVFLPLETTYDTRDDVLDAHKGLLGSFSFAPYWATLAQGQSFLRPEFSLSNYFKLADDPGVVLATRIIGGANIGADRDDVPPDLRWYAGGSGSIRGYPYQTVGPLRSKTPVGGGSLLTFSVELRLRITELVGLVPFVDGGSAFENALPPYNQPLLLGAGLGIRIYTPIGPIRFDVATPVTRRKDIDDIAQFYFSIGQSF</sequence>
<dbReference type="RefSeq" id="WP_009181221.1">
    <property type="nucleotide sequence ID" value="NZ_CM001368.1"/>
</dbReference>
<accession>G7QA01</accession>
<feature type="signal peptide" evidence="3">
    <location>
        <begin position="1"/>
        <end position="25"/>
    </location>
</feature>